<organism evidence="2 3">
    <name type="scientific">Collibacillus ludicampi</name>
    <dbReference type="NCBI Taxonomy" id="2771369"/>
    <lineage>
        <taxon>Bacteria</taxon>
        <taxon>Bacillati</taxon>
        <taxon>Bacillota</taxon>
        <taxon>Bacilli</taxon>
        <taxon>Bacillales</taxon>
        <taxon>Alicyclobacillaceae</taxon>
        <taxon>Collibacillus</taxon>
    </lineage>
</organism>
<keyword evidence="3" id="KW-1185">Reference proteome</keyword>
<dbReference type="Proteomes" id="UP001057291">
    <property type="component" value="Unassembled WGS sequence"/>
</dbReference>
<feature type="transmembrane region" description="Helical" evidence="1">
    <location>
        <begin position="6"/>
        <end position="36"/>
    </location>
</feature>
<name>A0AAV4LBY3_9BACL</name>
<dbReference type="EMBL" id="BOQE01000001">
    <property type="protein sequence ID" value="GIM45317.1"/>
    <property type="molecule type" value="Genomic_DNA"/>
</dbReference>
<accession>A0AAV4LBY3</accession>
<sequence length="46" mass="5292">MKNSLYVIYAIVLAAISIYTREIVTFIMLGFILLTLNNILKILVKF</sequence>
<evidence type="ECO:0000256" key="1">
    <source>
        <dbReference type="SAM" id="Phobius"/>
    </source>
</evidence>
<evidence type="ECO:0000313" key="2">
    <source>
        <dbReference type="EMBL" id="GIM45317.1"/>
    </source>
</evidence>
<dbReference type="AlphaFoldDB" id="A0AAV4LBY3"/>
<reference evidence="2" key="1">
    <citation type="journal article" date="2023" name="Int. J. Syst. Evol. Microbiol.">
        <title>Collibacillus ludicampi gen. nov., sp. nov., a new soil bacterium of the family Alicyclobacillaceae.</title>
        <authorList>
            <person name="Jojima T."/>
            <person name="Ioku Y."/>
            <person name="Fukuta Y."/>
            <person name="Shirasaka N."/>
            <person name="Matsumura Y."/>
            <person name="Mori M."/>
        </authorList>
    </citation>
    <scope>NUCLEOTIDE SEQUENCE</scope>
    <source>
        <strain evidence="2">TP075</strain>
    </source>
</reference>
<keyword evidence="1" id="KW-0472">Membrane</keyword>
<gene>
    <name evidence="2" type="ORF">DNHGIG_08660</name>
</gene>
<protein>
    <submittedName>
        <fullName evidence="2">Uncharacterized protein</fullName>
    </submittedName>
</protein>
<proteinExistence type="predicted"/>
<evidence type="ECO:0000313" key="3">
    <source>
        <dbReference type="Proteomes" id="UP001057291"/>
    </source>
</evidence>
<keyword evidence="1" id="KW-0812">Transmembrane</keyword>
<comment type="caution">
    <text evidence="2">The sequence shown here is derived from an EMBL/GenBank/DDBJ whole genome shotgun (WGS) entry which is preliminary data.</text>
</comment>
<keyword evidence="1" id="KW-1133">Transmembrane helix</keyword>